<dbReference type="Pfam" id="PF10328">
    <property type="entry name" value="7TM_GPCR_Srx"/>
    <property type="match status" value="1"/>
</dbReference>
<comment type="caution">
    <text evidence="3">The sequence shown here is derived from an EMBL/GenBank/DDBJ whole genome shotgun (WGS) entry which is preliminary data.</text>
</comment>
<name>A0ABR1BS29_NECAM</name>
<proteinExistence type="predicted"/>
<dbReference type="InterPro" id="IPR019430">
    <property type="entry name" value="7TM_GPCR_serpentine_rcpt_Srx"/>
</dbReference>
<dbReference type="PANTHER" id="PTHR23017:SF3">
    <property type="entry name" value="G-PROTEIN COUPLED RECEPTORS FAMILY 1 PROFILE DOMAIN-CONTAINING PROTEIN"/>
    <property type="match status" value="1"/>
</dbReference>
<evidence type="ECO:0000313" key="4">
    <source>
        <dbReference type="Proteomes" id="UP001303046"/>
    </source>
</evidence>
<dbReference type="Proteomes" id="UP001303046">
    <property type="component" value="Unassembled WGS sequence"/>
</dbReference>
<keyword evidence="1" id="KW-1133">Transmembrane helix</keyword>
<dbReference type="EMBL" id="JAVFWL010000001">
    <property type="protein sequence ID" value="KAK6727844.1"/>
    <property type="molecule type" value="Genomic_DNA"/>
</dbReference>
<keyword evidence="1" id="KW-0472">Membrane</keyword>
<dbReference type="PANTHER" id="PTHR23017">
    <property type="entry name" value="SERPENTINE RECEPTOR, CLASS X"/>
    <property type="match status" value="1"/>
</dbReference>
<protein>
    <recommendedName>
        <fullName evidence="2">7TM GPCR serpentine receptor class x (Srx) domain-containing protein</fullName>
    </recommendedName>
</protein>
<keyword evidence="4" id="KW-1185">Reference proteome</keyword>
<organism evidence="3 4">
    <name type="scientific">Necator americanus</name>
    <name type="common">Human hookworm</name>
    <dbReference type="NCBI Taxonomy" id="51031"/>
    <lineage>
        <taxon>Eukaryota</taxon>
        <taxon>Metazoa</taxon>
        <taxon>Ecdysozoa</taxon>
        <taxon>Nematoda</taxon>
        <taxon>Chromadorea</taxon>
        <taxon>Rhabditida</taxon>
        <taxon>Rhabditina</taxon>
        <taxon>Rhabditomorpha</taxon>
        <taxon>Strongyloidea</taxon>
        <taxon>Ancylostomatidae</taxon>
        <taxon>Bunostominae</taxon>
        <taxon>Necator</taxon>
    </lineage>
</organism>
<reference evidence="3 4" key="1">
    <citation type="submission" date="2023-08" db="EMBL/GenBank/DDBJ databases">
        <title>A Necator americanus chromosomal reference genome.</title>
        <authorList>
            <person name="Ilik V."/>
            <person name="Petrzelkova K.J."/>
            <person name="Pardy F."/>
            <person name="Fuh T."/>
            <person name="Niatou-Singa F.S."/>
            <person name="Gouil Q."/>
            <person name="Baker L."/>
            <person name="Ritchie M.E."/>
            <person name="Jex A.R."/>
            <person name="Gazzola D."/>
            <person name="Li H."/>
            <person name="Toshio Fujiwara R."/>
            <person name="Zhan B."/>
            <person name="Aroian R.V."/>
            <person name="Pafco B."/>
            <person name="Schwarz E.M."/>
        </authorList>
    </citation>
    <scope>NUCLEOTIDE SEQUENCE [LARGE SCALE GENOMIC DNA]</scope>
    <source>
        <strain evidence="3 4">Aroian</strain>
        <tissue evidence="3">Whole animal</tissue>
    </source>
</reference>
<gene>
    <name evidence="3" type="primary">Necator_chrI.g1613</name>
    <name evidence="3" type="ORF">RB195_005487</name>
</gene>
<evidence type="ECO:0000256" key="1">
    <source>
        <dbReference type="SAM" id="Phobius"/>
    </source>
</evidence>
<evidence type="ECO:0000313" key="3">
    <source>
        <dbReference type="EMBL" id="KAK6727844.1"/>
    </source>
</evidence>
<feature type="domain" description="7TM GPCR serpentine receptor class x (Srx)" evidence="2">
    <location>
        <begin position="2"/>
        <end position="97"/>
    </location>
</feature>
<evidence type="ECO:0000259" key="2">
    <source>
        <dbReference type="Pfam" id="PF10328"/>
    </source>
</evidence>
<sequence length="134" mass="15653">MVICVVVIFLNTVTYIAIRRREKKFSKTSRGDQVSAVKKSTIFYMQASTTAVIFVVMMSSYHMISHIVYYKWAKFLTTTFMWNLTHASAGFVVYVYHKEFRPLMLHPWLLLSRKIEFQGTSFPTLSKAYNNSND</sequence>
<feature type="transmembrane region" description="Helical" evidence="1">
    <location>
        <begin position="43"/>
        <end position="63"/>
    </location>
</feature>
<keyword evidence="1" id="KW-0812">Transmembrane</keyword>
<accession>A0ABR1BS29</accession>
<feature type="transmembrane region" description="Helical" evidence="1">
    <location>
        <begin position="75"/>
        <end position="96"/>
    </location>
</feature>